<gene>
    <name evidence="2" type="ORF">SteCoe_26086</name>
</gene>
<keyword evidence="3" id="KW-1185">Reference proteome</keyword>
<dbReference type="SMART" id="SM00015">
    <property type="entry name" value="IQ"/>
    <property type="match status" value="1"/>
</dbReference>
<dbReference type="SUPFAM" id="SSF52540">
    <property type="entry name" value="P-loop containing nucleoside triphosphate hydrolases"/>
    <property type="match status" value="1"/>
</dbReference>
<dbReference type="InterPro" id="IPR000048">
    <property type="entry name" value="IQ_motif_EF-hand-BS"/>
</dbReference>
<dbReference type="PROSITE" id="PS50096">
    <property type="entry name" value="IQ"/>
    <property type="match status" value="1"/>
</dbReference>
<dbReference type="EMBL" id="MPUH01000723">
    <property type="protein sequence ID" value="OMJ74879.1"/>
    <property type="molecule type" value="Genomic_DNA"/>
</dbReference>
<proteinExistence type="predicted"/>
<dbReference type="InterPro" id="IPR027417">
    <property type="entry name" value="P-loop_NTPase"/>
</dbReference>
<comment type="caution">
    <text evidence="2">The sequence shown here is derived from an EMBL/GenBank/DDBJ whole genome shotgun (WGS) entry which is preliminary data.</text>
</comment>
<reference evidence="2 3" key="1">
    <citation type="submission" date="2016-11" db="EMBL/GenBank/DDBJ databases">
        <title>The macronuclear genome of Stentor coeruleus: a giant cell with tiny introns.</title>
        <authorList>
            <person name="Slabodnick M."/>
            <person name="Ruby J.G."/>
            <person name="Reiff S.B."/>
            <person name="Swart E.C."/>
            <person name="Gosai S."/>
            <person name="Prabakaran S."/>
            <person name="Witkowska E."/>
            <person name="Larue G.E."/>
            <person name="Fisher S."/>
            <person name="Freeman R.M."/>
            <person name="Gunawardena J."/>
            <person name="Chu W."/>
            <person name="Stover N.A."/>
            <person name="Gregory B.D."/>
            <person name="Nowacki M."/>
            <person name="Derisi J."/>
            <person name="Roy S.W."/>
            <person name="Marshall W.F."/>
            <person name="Sood P."/>
        </authorList>
    </citation>
    <scope>NUCLEOTIDE SEQUENCE [LARGE SCALE GENOMIC DNA]</scope>
    <source>
        <strain evidence="2">WM001</strain>
    </source>
</reference>
<name>A0A1R2BDP3_9CILI</name>
<sequence length="559" mass="65428">MEKLTDLKFLVSKSDPWDPNRNYSKKSPNPLLPVFYINNSLEKSQLLQKKFDKKQAEKSAKESNLTKQTQKKLKAQKARELQENLNKIVFSSSQHHYSEIQKLHNSATKIQKNFRCYLQRKSYETKIILIEELKLSHLLNEMSLKSQLCFYYLGTNTIPAVLKIQRFYRKYVFHQKVTKLMSFYEVITAARREKADSNAKKILLNVTAKLKTIFQKSITHEYRVLRKVREKLAIITVSKYWKKKKLTYKSLKDKILKIKRRIFAIKSKEAYQKQISAVKVEENNLKDEEKINEDDLDKIIDENTIKSKKEKENLKKLYNQKLQALKISYAVENMNLIQFNPHFQSENSSENEDIESRIQYTESILRKTCKRAGSLDTRNTQIGSPVKLHHKRYFSPNFDLPMTFVPEETYKTRPSPLKLPLPVGQARYLNNTNSFAAKNSPYLCTPSPLPKVLRPQQKYLNKETISYSLKKRQAIKNKYPKEWDISIKNHDVYVPSIHNIGYIEEPLKIAQNNLSTKDTQNNSIKSSVLSLVRNKHDWSSSLFSVSPSTMEASTVDLLR</sequence>
<evidence type="ECO:0000256" key="1">
    <source>
        <dbReference type="SAM" id="Coils"/>
    </source>
</evidence>
<accession>A0A1R2BDP3</accession>
<keyword evidence="1" id="KW-0175">Coiled coil</keyword>
<protein>
    <submittedName>
        <fullName evidence="2">Uncharacterized protein</fullName>
    </submittedName>
</protein>
<dbReference type="Gene3D" id="1.20.5.190">
    <property type="match status" value="1"/>
</dbReference>
<feature type="coiled-coil region" evidence="1">
    <location>
        <begin position="268"/>
        <end position="328"/>
    </location>
</feature>
<dbReference type="Proteomes" id="UP000187209">
    <property type="component" value="Unassembled WGS sequence"/>
</dbReference>
<organism evidence="2 3">
    <name type="scientific">Stentor coeruleus</name>
    <dbReference type="NCBI Taxonomy" id="5963"/>
    <lineage>
        <taxon>Eukaryota</taxon>
        <taxon>Sar</taxon>
        <taxon>Alveolata</taxon>
        <taxon>Ciliophora</taxon>
        <taxon>Postciliodesmatophora</taxon>
        <taxon>Heterotrichea</taxon>
        <taxon>Heterotrichida</taxon>
        <taxon>Stentoridae</taxon>
        <taxon>Stentor</taxon>
    </lineage>
</organism>
<evidence type="ECO:0000313" key="2">
    <source>
        <dbReference type="EMBL" id="OMJ74879.1"/>
    </source>
</evidence>
<dbReference type="AlphaFoldDB" id="A0A1R2BDP3"/>
<evidence type="ECO:0000313" key="3">
    <source>
        <dbReference type="Proteomes" id="UP000187209"/>
    </source>
</evidence>
<dbReference type="Pfam" id="PF00612">
    <property type="entry name" value="IQ"/>
    <property type="match status" value="1"/>
</dbReference>